<protein>
    <submittedName>
        <fullName evidence="1">Uncharacterized protein</fullName>
    </submittedName>
</protein>
<proteinExistence type="predicted"/>
<dbReference type="STRING" id="1367852.SAMN05216516_101126"/>
<gene>
    <name evidence="1" type="ORF">SAMN05216516_101126</name>
</gene>
<reference evidence="2" key="1">
    <citation type="submission" date="2016-10" db="EMBL/GenBank/DDBJ databases">
        <authorList>
            <person name="Varghese N."/>
            <person name="Submissions S."/>
        </authorList>
    </citation>
    <scope>NUCLEOTIDE SEQUENCE [LARGE SCALE GENOMIC DNA]</scope>
    <source>
        <strain evidence="2">N6PO6</strain>
    </source>
</reference>
<dbReference type="Proteomes" id="UP000242222">
    <property type="component" value="Unassembled WGS sequence"/>
</dbReference>
<organism evidence="1 2">
    <name type="scientific">Izhakiella capsodis</name>
    <dbReference type="NCBI Taxonomy" id="1367852"/>
    <lineage>
        <taxon>Bacteria</taxon>
        <taxon>Pseudomonadati</taxon>
        <taxon>Pseudomonadota</taxon>
        <taxon>Gammaproteobacteria</taxon>
        <taxon>Enterobacterales</taxon>
        <taxon>Erwiniaceae</taxon>
        <taxon>Izhakiella</taxon>
    </lineage>
</organism>
<accession>A0A1I4UH60</accession>
<dbReference type="AlphaFoldDB" id="A0A1I4UH60"/>
<name>A0A1I4UH60_9GAMM</name>
<dbReference type="EMBL" id="FOVC01000001">
    <property type="protein sequence ID" value="SFM88265.1"/>
    <property type="molecule type" value="Genomic_DNA"/>
</dbReference>
<evidence type="ECO:0000313" key="1">
    <source>
        <dbReference type="EMBL" id="SFM88265.1"/>
    </source>
</evidence>
<evidence type="ECO:0000313" key="2">
    <source>
        <dbReference type="Proteomes" id="UP000242222"/>
    </source>
</evidence>
<keyword evidence="2" id="KW-1185">Reference proteome</keyword>
<sequence length="67" mass="7560">MRIRPMPWVDFLYKDQAPAYRRRALGMAIDAQVMTEHSAVQMASALASFAPYPWQHISGLGEGHTDL</sequence>